<proteinExistence type="predicted"/>
<dbReference type="Gene3D" id="3.10.490.10">
    <property type="entry name" value="Gamma-glutamyl cyclotransferase-like"/>
    <property type="match status" value="1"/>
</dbReference>
<reference evidence="2 3" key="1">
    <citation type="submission" date="2016-04" db="EMBL/GenBank/DDBJ databases">
        <title>A degradative enzymes factory behind the ericoid mycorrhizal symbiosis.</title>
        <authorList>
            <consortium name="DOE Joint Genome Institute"/>
            <person name="Martino E."/>
            <person name="Morin E."/>
            <person name="Grelet G."/>
            <person name="Kuo A."/>
            <person name="Kohler A."/>
            <person name="Daghino S."/>
            <person name="Barry K."/>
            <person name="Choi C."/>
            <person name="Cichocki N."/>
            <person name="Clum A."/>
            <person name="Copeland A."/>
            <person name="Hainaut M."/>
            <person name="Haridas S."/>
            <person name="Labutti K."/>
            <person name="Lindquist E."/>
            <person name="Lipzen A."/>
            <person name="Khouja H.-R."/>
            <person name="Murat C."/>
            <person name="Ohm R."/>
            <person name="Olson A."/>
            <person name="Spatafora J."/>
            <person name="Veneault-Fourrey C."/>
            <person name="Henrissat B."/>
            <person name="Grigoriev I."/>
            <person name="Martin F."/>
            <person name="Perotto S."/>
        </authorList>
    </citation>
    <scope>NUCLEOTIDE SEQUENCE [LARGE SCALE GENOMIC DNA]</scope>
    <source>
        <strain evidence="2 3">E</strain>
    </source>
</reference>
<dbReference type="RefSeq" id="XP_024726942.1">
    <property type="nucleotide sequence ID" value="XM_024884228.1"/>
</dbReference>
<dbReference type="AlphaFoldDB" id="A0A2J6SGZ8"/>
<feature type="compositionally biased region" description="Basic and acidic residues" evidence="1">
    <location>
        <begin position="262"/>
        <end position="274"/>
    </location>
</feature>
<gene>
    <name evidence="2" type="ORF">K444DRAFT_638251</name>
</gene>
<feature type="compositionally biased region" description="Basic residues" evidence="1">
    <location>
        <begin position="275"/>
        <end position="289"/>
    </location>
</feature>
<evidence type="ECO:0000313" key="2">
    <source>
        <dbReference type="EMBL" id="PMD50038.1"/>
    </source>
</evidence>
<organism evidence="2 3">
    <name type="scientific">Hyaloscypha bicolor E</name>
    <dbReference type="NCBI Taxonomy" id="1095630"/>
    <lineage>
        <taxon>Eukaryota</taxon>
        <taxon>Fungi</taxon>
        <taxon>Dikarya</taxon>
        <taxon>Ascomycota</taxon>
        <taxon>Pezizomycotina</taxon>
        <taxon>Leotiomycetes</taxon>
        <taxon>Helotiales</taxon>
        <taxon>Hyaloscyphaceae</taxon>
        <taxon>Hyaloscypha</taxon>
        <taxon>Hyaloscypha bicolor</taxon>
    </lineage>
</organism>
<feature type="region of interest" description="Disordered" evidence="1">
    <location>
        <begin position="1"/>
        <end position="45"/>
    </location>
</feature>
<dbReference type="OrthoDB" id="3558976at2759"/>
<name>A0A2J6SGZ8_9HELO</name>
<evidence type="ECO:0000256" key="1">
    <source>
        <dbReference type="SAM" id="MobiDB-lite"/>
    </source>
</evidence>
<dbReference type="InParanoid" id="A0A2J6SGZ8"/>
<dbReference type="EMBL" id="KZ613914">
    <property type="protein sequence ID" value="PMD50038.1"/>
    <property type="molecule type" value="Genomic_DNA"/>
</dbReference>
<feature type="compositionally biased region" description="Basic and acidic residues" evidence="1">
    <location>
        <begin position="1"/>
        <end position="11"/>
    </location>
</feature>
<protein>
    <recommendedName>
        <fullName evidence="4">Gamma-glutamylcyclotransferase</fullName>
    </recommendedName>
</protein>
<keyword evidence="3" id="KW-1185">Reference proteome</keyword>
<feature type="region of interest" description="Disordered" evidence="1">
    <location>
        <begin position="248"/>
        <end position="297"/>
    </location>
</feature>
<sequence length="297" mass="33558">MSQNAMEERSARQRKMNVSEEREESPENVPQAPEQSLGPYDYLRPPFEGDWSEDLYPPAPIVTAVPEQREEEGEEVLYFAYGKDMDPALLSDSTCVAVGKLSMYNWVIEQSKRFPMIIPSERDHVYGLVYRLSQGCFAIQYAKAKKRGLKMQEVEVELYEKSGMPGFWNAPLIPLGECNIQVMVGTMNNAEKSGEGEAKEGTLEGSKKRKILGGLLWGASEGLPEHWKAELKGKLGGIKGPEDMGYWSAGGNLERGMRKRKQREEYGPKEAEVRRSKRLKRKDTGKKRVTFAPESDN</sequence>
<dbReference type="CDD" id="cd06661">
    <property type="entry name" value="GGCT_like"/>
    <property type="match status" value="1"/>
</dbReference>
<evidence type="ECO:0008006" key="4">
    <source>
        <dbReference type="Google" id="ProtNLM"/>
    </source>
</evidence>
<dbReference type="GeneID" id="36592305"/>
<dbReference type="InterPro" id="IPR013024">
    <property type="entry name" value="GGCT-like"/>
</dbReference>
<dbReference type="Proteomes" id="UP000235371">
    <property type="component" value="Unassembled WGS sequence"/>
</dbReference>
<evidence type="ECO:0000313" key="3">
    <source>
        <dbReference type="Proteomes" id="UP000235371"/>
    </source>
</evidence>
<accession>A0A2J6SGZ8</accession>